<evidence type="ECO:0000256" key="3">
    <source>
        <dbReference type="ARBA" id="ARBA00022705"/>
    </source>
</evidence>
<dbReference type="PANTHER" id="PTHR47810">
    <property type="entry name" value="DNA LIGASE"/>
    <property type="match status" value="1"/>
</dbReference>
<dbReference type="InterPro" id="IPR050326">
    <property type="entry name" value="NAD_dep_DNA_ligaseB"/>
</dbReference>
<evidence type="ECO:0000259" key="8">
    <source>
        <dbReference type="PROSITE" id="PS50160"/>
    </source>
</evidence>
<comment type="caution">
    <text evidence="9">The sequence shown here is derived from an EMBL/GenBank/DDBJ whole genome shotgun (WGS) entry which is preliminary data.</text>
</comment>
<sequence>DIRGWWMSEKYDGIRGYWTGKQLVSRVGNVFVMPPWFTENFPAVPLDGELWIGRQTFAELSGIVLDQTPDETAWKRVRYMIFDVPQARGSFEDRLDFARQWFNRHPNAYVTIVDHERCKDAEHLQQKLTEIEMQGGEGLILRRPQSPYTVGRSRDILKVKTYQDADAVVVGYRPGKGRHAGRLGALWVELPNGVRFAIGTGFKDAERDDPPPIGSTIKFKHHGLN</sequence>
<feature type="domain" description="ATP-dependent DNA ligase family profile" evidence="8">
    <location>
        <begin position="91"/>
        <end position="186"/>
    </location>
</feature>
<dbReference type="GO" id="GO:0006310">
    <property type="term" value="P:DNA recombination"/>
    <property type="evidence" value="ECO:0007669"/>
    <property type="project" value="InterPro"/>
</dbReference>
<reference evidence="9 10" key="1">
    <citation type="journal article" date="2014" name="Nature">
        <title>An environmental bacterial taxon with a large and distinct metabolic repertoire.</title>
        <authorList>
            <person name="Wilson M.C."/>
            <person name="Mori T."/>
            <person name="Ruckert C."/>
            <person name="Uria A.R."/>
            <person name="Helf M.J."/>
            <person name="Takada K."/>
            <person name="Gernert C."/>
            <person name="Steffens U.A."/>
            <person name="Heycke N."/>
            <person name="Schmitt S."/>
            <person name="Rinke C."/>
            <person name="Helfrich E.J."/>
            <person name="Brachmann A.O."/>
            <person name="Gurgui C."/>
            <person name="Wakimoto T."/>
            <person name="Kracht M."/>
            <person name="Crusemann M."/>
            <person name="Hentschel U."/>
            <person name="Abe I."/>
            <person name="Matsunaga S."/>
            <person name="Kalinowski J."/>
            <person name="Takeyama H."/>
            <person name="Piel J."/>
        </authorList>
    </citation>
    <scope>NUCLEOTIDE SEQUENCE [LARGE SCALE GENOMIC DNA]</scope>
    <source>
        <strain evidence="10">TSY2</strain>
    </source>
</reference>
<dbReference type="GO" id="GO:0006260">
    <property type="term" value="P:DNA replication"/>
    <property type="evidence" value="ECO:0007669"/>
    <property type="project" value="UniProtKB-KW"/>
</dbReference>
<evidence type="ECO:0000313" key="10">
    <source>
        <dbReference type="Proteomes" id="UP000019140"/>
    </source>
</evidence>
<dbReference type="PANTHER" id="PTHR47810:SF1">
    <property type="entry name" value="DNA LIGASE B"/>
    <property type="match status" value="1"/>
</dbReference>
<keyword evidence="4" id="KW-0227">DNA damage</keyword>
<dbReference type="Gene3D" id="3.30.1490.70">
    <property type="match status" value="1"/>
</dbReference>
<keyword evidence="3" id="KW-0235">DNA replication</keyword>
<keyword evidence="10" id="KW-1185">Reference proteome</keyword>
<dbReference type="SUPFAM" id="SSF50249">
    <property type="entry name" value="Nucleic acid-binding proteins"/>
    <property type="match status" value="1"/>
</dbReference>
<feature type="non-terminal residue" evidence="9">
    <location>
        <position position="225"/>
    </location>
</feature>
<dbReference type="CDD" id="cd08041">
    <property type="entry name" value="OBF_kDNA_ligase_like"/>
    <property type="match status" value="1"/>
</dbReference>
<organism evidence="9 10">
    <name type="scientific">Candidatus Entotheonella gemina</name>
    <dbReference type="NCBI Taxonomy" id="1429439"/>
    <lineage>
        <taxon>Bacteria</taxon>
        <taxon>Pseudomonadati</taxon>
        <taxon>Nitrospinota/Tectimicrobiota group</taxon>
        <taxon>Candidatus Tectimicrobiota</taxon>
        <taxon>Candidatus Entotheonellia</taxon>
        <taxon>Candidatus Entotheonellales</taxon>
        <taxon>Candidatus Entotheonellaceae</taxon>
        <taxon>Candidatus Entotheonella</taxon>
    </lineage>
</organism>
<comment type="cofactor">
    <cofactor evidence="1">
        <name>a divalent metal cation</name>
        <dbReference type="ChEBI" id="CHEBI:60240"/>
    </cofactor>
</comment>
<accession>W4LJW3</accession>
<feature type="non-terminal residue" evidence="9">
    <location>
        <position position="1"/>
    </location>
</feature>
<dbReference type="AlphaFoldDB" id="W4LJW3"/>
<evidence type="ECO:0000313" key="9">
    <source>
        <dbReference type="EMBL" id="ETW98267.1"/>
    </source>
</evidence>
<dbReference type="PROSITE" id="PS50160">
    <property type="entry name" value="DNA_LIGASE_A3"/>
    <property type="match status" value="1"/>
</dbReference>
<dbReference type="InterPro" id="IPR029319">
    <property type="entry name" value="DNA_ligase_OB"/>
</dbReference>
<keyword evidence="2" id="KW-0436">Ligase</keyword>
<keyword evidence="5" id="KW-0234">DNA repair</keyword>
<dbReference type="Pfam" id="PF14743">
    <property type="entry name" value="DNA_ligase_OB_2"/>
    <property type="match status" value="1"/>
</dbReference>
<evidence type="ECO:0000256" key="4">
    <source>
        <dbReference type="ARBA" id="ARBA00022763"/>
    </source>
</evidence>
<dbReference type="Gene3D" id="3.30.470.30">
    <property type="entry name" value="DNA ligase/mRNA capping enzyme"/>
    <property type="match status" value="1"/>
</dbReference>
<evidence type="ECO:0000256" key="2">
    <source>
        <dbReference type="ARBA" id="ARBA00022598"/>
    </source>
</evidence>
<dbReference type="GO" id="GO:0005524">
    <property type="term" value="F:ATP binding"/>
    <property type="evidence" value="ECO:0007669"/>
    <property type="project" value="InterPro"/>
</dbReference>
<evidence type="ECO:0000256" key="1">
    <source>
        <dbReference type="ARBA" id="ARBA00001968"/>
    </source>
</evidence>
<feature type="region of interest" description="Disordered" evidence="7">
    <location>
        <begin position="203"/>
        <end position="225"/>
    </location>
</feature>
<dbReference type="CDD" id="cd07896">
    <property type="entry name" value="Adenylation_kDNA_ligase_like"/>
    <property type="match status" value="1"/>
</dbReference>
<dbReference type="Proteomes" id="UP000019140">
    <property type="component" value="Unassembled WGS sequence"/>
</dbReference>
<dbReference type="SUPFAM" id="SSF56091">
    <property type="entry name" value="DNA ligase/mRNA capping enzyme, catalytic domain"/>
    <property type="match status" value="1"/>
</dbReference>
<gene>
    <name evidence="9" type="ORF">ETSY2_43080</name>
</gene>
<dbReference type="Gene3D" id="2.40.50.140">
    <property type="entry name" value="Nucleic acid-binding proteins"/>
    <property type="match status" value="1"/>
</dbReference>
<evidence type="ECO:0000256" key="6">
    <source>
        <dbReference type="ARBA" id="ARBA00034003"/>
    </source>
</evidence>
<name>W4LJW3_9BACT</name>
<dbReference type="PROSITE" id="PS00333">
    <property type="entry name" value="DNA_LIGASE_A2"/>
    <property type="match status" value="1"/>
</dbReference>
<protein>
    <recommendedName>
        <fullName evidence="8">ATP-dependent DNA ligase family profile domain-containing protein</fullName>
    </recommendedName>
</protein>
<dbReference type="EMBL" id="AZHX01001962">
    <property type="protein sequence ID" value="ETW98267.1"/>
    <property type="molecule type" value="Genomic_DNA"/>
</dbReference>
<dbReference type="InterPro" id="IPR016059">
    <property type="entry name" value="DNA_ligase_ATP-dep_CS"/>
</dbReference>
<dbReference type="GO" id="GO:0006281">
    <property type="term" value="P:DNA repair"/>
    <property type="evidence" value="ECO:0007669"/>
    <property type="project" value="UniProtKB-KW"/>
</dbReference>
<evidence type="ECO:0000256" key="7">
    <source>
        <dbReference type="SAM" id="MobiDB-lite"/>
    </source>
</evidence>
<dbReference type="InterPro" id="IPR012340">
    <property type="entry name" value="NA-bd_OB-fold"/>
</dbReference>
<comment type="catalytic activity">
    <reaction evidence="6">
        <text>ATP + (deoxyribonucleotide)n-3'-hydroxyl + 5'-phospho-(deoxyribonucleotide)m = (deoxyribonucleotide)n+m + AMP + diphosphate.</text>
        <dbReference type="EC" id="6.5.1.1"/>
    </reaction>
</comment>
<dbReference type="HOGENOM" id="CLU_021047_0_0_7"/>
<dbReference type="Pfam" id="PF01068">
    <property type="entry name" value="DNA_ligase_A_M"/>
    <property type="match status" value="1"/>
</dbReference>
<dbReference type="NCBIfam" id="NF006592">
    <property type="entry name" value="PRK09125.1"/>
    <property type="match status" value="1"/>
</dbReference>
<dbReference type="GO" id="GO:0003910">
    <property type="term" value="F:DNA ligase (ATP) activity"/>
    <property type="evidence" value="ECO:0007669"/>
    <property type="project" value="UniProtKB-EC"/>
</dbReference>
<proteinExistence type="predicted"/>
<evidence type="ECO:0000256" key="5">
    <source>
        <dbReference type="ARBA" id="ARBA00023204"/>
    </source>
</evidence>
<dbReference type="InterPro" id="IPR012310">
    <property type="entry name" value="DNA_ligase_ATP-dep_cent"/>
</dbReference>